<feature type="transmembrane region" description="Helical" evidence="2">
    <location>
        <begin position="275"/>
        <end position="299"/>
    </location>
</feature>
<feature type="compositionally biased region" description="Basic and acidic residues" evidence="1">
    <location>
        <begin position="76"/>
        <end position="85"/>
    </location>
</feature>
<proteinExistence type="predicted"/>
<dbReference type="InterPro" id="IPR023352">
    <property type="entry name" value="MAPEG-like_dom_sf"/>
</dbReference>
<dbReference type="EMBL" id="JBCEZU010000123">
    <property type="protein sequence ID" value="KAK9526735.1"/>
    <property type="molecule type" value="Genomic_DNA"/>
</dbReference>
<keyword evidence="4" id="KW-1185">Reference proteome</keyword>
<dbReference type="GO" id="GO:0005765">
    <property type="term" value="C:lysosomal membrane"/>
    <property type="evidence" value="ECO:0007669"/>
    <property type="project" value="TreeGrafter"/>
</dbReference>
<feature type="compositionally biased region" description="Acidic residues" evidence="1">
    <location>
        <begin position="43"/>
        <end position="62"/>
    </location>
</feature>
<dbReference type="GO" id="GO:0032588">
    <property type="term" value="C:trans-Golgi network membrane"/>
    <property type="evidence" value="ECO:0007669"/>
    <property type="project" value="TreeGrafter"/>
</dbReference>
<evidence type="ECO:0008006" key="5">
    <source>
        <dbReference type="Google" id="ProtNLM"/>
    </source>
</evidence>
<dbReference type="SUPFAM" id="SSF161084">
    <property type="entry name" value="MAPEG domain-like"/>
    <property type="match status" value="1"/>
</dbReference>
<dbReference type="PANTHER" id="PTHR31004">
    <property type="entry name" value="TRANSMEMBRANE PROTEIN 79"/>
    <property type="match status" value="1"/>
</dbReference>
<organism evidence="3 4">
    <name type="scientific">Zoarces viviparus</name>
    <name type="common">Viviparous eelpout</name>
    <name type="synonym">Blennius viviparus</name>
    <dbReference type="NCBI Taxonomy" id="48416"/>
    <lineage>
        <taxon>Eukaryota</taxon>
        <taxon>Metazoa</taxon>
        <taxon>Chordata</taxon>
        <taxon>Craniata</taxon>
        <taxon>Vertebrata</taxon>
        <taxon>Euteleostomi</taxon>
        <taxon>Actinopterygii</taxon>
        <taxon>Neopterygii</taxon>
        <taxon>Teleostei</taxon>
        <taxon>Neoteleostei</taxon>
        <taxon>Acanthomorphata</taxon>
        <taxon>Eupercaria</taxon>
        <taxon>Perciformes</taxon>
        <taxon>Cottioidei</taxon>
        <taxon>Zoarcales</taxon>
        <taxon>Zoarcidae</taxon>
        <taxon>Zoarcinae</taxon>
        <taxon>Zoarces</taxon>
    </lineage>
</organism>
<sequence>MSGLGGLVIYLPEDVALIPAEPQIAGRKKPEDSDTIEERWEVTNEEEEEKVEDSKEEDEEEMTTSAYLEPETLPWPEDKDKRPQMDNDDGLWSEKGVSEPAESLDLSEEQSQEENDRKSKWRESMPEGERWRDNEVEMQRDNRGDGSLADDEEEEEEEEEEEKSTWNSEKAALGFTPQVTIVRPSSKELPEESRLFIEKDVEKEPQAEHYSAAQFHPEWTEQDDKYYLCERLCGDKLKVALATAAAGLLFPLLVWGGYALLPFDPPLLVGAPLRVVYTLRCAFFAIIPILLGVVVQGVARLRYSALKPLYHSELVHREVMVHWHYVNESLALFLFFFMQLAVMATYISQDLLKLVPLLTIIFVFGRLIYWLCLSLGSAIRGLGFGFSFFPILVMLGTNLYFVCSSVGQGAVFEVEAPSTAPPPRLRWWG</sequence>
<evidence type="ECO:0000256" key="1">
    <source>
        <dbReference type="SAM" id="MobiDB-lite"/>
    </source>
</evidence>
<feature type="transmembrane region" description="Helical" evidence="2">
    <location>
        <begin position="239"/>
        <end position="263"/>
    </location>
</feature>
<keyword evidence="2" id="KW-0472">Membrane</keyword>
<protein>
    <recommendedName>
        <fullName evidence="5">Transmembrane protein 79</fullName>
    </recommendedName>
</protein>
<evidence type="ECO:0000313" key="4">
    <source>
        <dbReference type="Proteomes" id="UP001488805"/>
    </source>
</evidence>
<feature type="compositionally biased region" description="Acidic residues" evidence="1">
    <location>
        <begin position="148"/>
        <end position="162"/>
    </location>
</feature>
<evidence type="ECO:0000256" key="2">
    <source>
        <dbReference type="SAM" id="Phobius"/>
    </source>
</evidence>
<gene>
    <name evidence="3" type="ORF">VZT92_015419</name>
</gene>
<keyword evidence="2" id="KW-1133">Transmembrane helix</keyword>
<feature type="region of interest" description="Disordered" evidence="1">
    <location>
        <begin position="21"/>
        <end position="170"/>
    </location>
</feature>
<feature type="transmembrane region" description="Helical" evidence="2">
    <location>
        <begin position="382"/>
        <end position="402"/>
    </location>
</feature>
<feature type="compositionally biased region" description="Basic and acidic residues" evidence="1">
    <location>
        <begin position="28"/>
        <end position="42"/>
    </location>
</feature>
<comment type="caution">
    <text evidence="3">The sequence shown here is derived from an EMBL/GenBank/DDBJ whole genome shotgun (WGS) entry which is preliminary data.</text>
</comment>
<dbReference type="AlphaFoldDB" id="A0AAW1EXG1"/>
<accession>A0AAW1EXG1</accession>
<feature type="compositionally biased region" description="Basic and acidic residues" evidence="1">
    <location>
        <begin position="114"/>
        <end position="144"/>
    </location>
</feature>
<dbReference type="Proteomes" id="UP001488805">
    <property type="component" value="Unassembled WGS sequence"/>
</dbReference>
<dbReference type="GO" id="GO:0045055">
    <property type="term" value="P:regulated exocytosis"/>
    <property type="evidence" value="ECO:0007669"/>
    <property type="project" value="TreeGrafter"/>
</dbReference>
<keyword evidence="2" id="KW-0812">Transmembrane</keyword>
<feature type="transmembrane region" description="Helical" evidence="2">
    <location>
        <begin position="330"/>
        <end position="348"/>
    </location>
</feature>
<name>A0AAW1EXG1_ZOAVI</name>
<dbReference type="PANTHER" id="PTHR31004:SF2">
    <property type="entry name" value="TRANSMEMBRANE PROTEIN 79A"/>
    <property type="match status" value="1"/>
</dbReference>
<feature type="transmembrane region" description="Helical" evidence="2">
    <location>
        <begin position="354"/>
        <end position="375"/>
    </location>
</feature>
<evidence type="ECO:0000313" key="3">
    <source>
        <dbReference type="EMBL" id="KAK9526735.1"/>
    </source>
</evidence>
<reference evidence="3 4" key="1">
    <citation type="journal article" date="2024" name="Genome Biol. Evol.">
        <title>Chromosome-level genome assembly of the viviparous eelpout Zoarces viviparus.</title>
        <authorList>
            <person name="Fuhrmann N."/>
            <person name="Brasseur M.V."/>
            <person name="Bakowski C.E."/>
            <person name="Podsiadlowski L."/>
            <person name="Prost S."/>
            <person name="Krehenwinkel H."/>
            <person name="Mayer C."/>
        </authorList>
    </citation>
    <scope>NUCLEOTIDE SEQUENCE [LARGE SCALE GENOMIC DNA]</scope>
    <source>
        <strain evidence="3">NO-MEL_2022_Ind0_liver</strain>
    </source>
</reference>